<dbReference type="RefSeq" id="WP_322446156.1">
    <property type="nucleotide sequence ID" value="NZ_JAXOFX010000004.1"/>
</dbReference>
<evidence type="ECO:0000256" key="1">
    <source>
        <dbReference type="SAM" id="SignalP"/>
    </source>
</evidence>
<name>A0ABU5IXJ9_9BACI</name>
<feature type="chain" id="PRO_5045295202" evidence="1">
    <location>
        <begin position="23"/>
        <end position="252"/>
    </location>
</feature>
<sequence>MKKALLKSIIILLALFIFNSSAISTQAASVNWNGTWKLATSKHSGGTLKISKQSKSKFQFSLNAWNGANVGEIKGTASFKGTSARFDDKQGCKLNLKVKSNKLTLTQTTECYYYAGNGVEFSGTYSKGKTPKVTYDLVKNGVFKTNRQNDAFRKMVGKDYSKFVDSMQIIYEDSDRDNLKAKVYSGGVRGLYTIMEAVVMHNSKGQMWAAVIVDGEKIHYYSNVKSYKKKYPKTFKEWSSRFSNYPIVYKSK</sequence>
<reference evidence="2 3" key="1">
    <citation type="submission" date="2023-11" db="EMBL/GenBank/DDBJ databases">
        <title>Bacillus jintuensis, isolated from a mudflat on the Beibu Gulf coast.</title>
        <authorList>
            <person name="Li M."/>
        </authorList>
    </citation>
    <scope>NUCLEOTIDE SEQUENCE [LARGE SCALE GENOMIC DNA]</scope>
    <source>
        <strain evidence="2 3">31A1R</strain>
    </source>
</reference>
<protein>
    <submittedName>
        <fullName evidence="2">Uncharacterized protein</fullName>
    </submittedName>
</protein>
<comment type="caution">
    <text evidence="2">The sequence shown here is derived from an EMBL/GenBank/DDBJ whole genome shotgun (WGS) entry which is preliminary data.</text>
</comment>
<evidence type="ECO:0000313" key="2">
    <source>
        <dbReference type="EMBL" id="MDZ5471866.1"/>
    </source>
</evidence>
<dbReference type="Proteomes" id="UP001290455">
    <property type="component" value="Unassembled WGS sequence"/>
</dbReference>
<gene>
    <name evidence="2" type="ORF">SM124_08900</name>
</gene>
<accession>A0ABU5IXJ9</accession>
<evidence type="ECO:0000313" key="3">
    <source>
        <dbReference type="Proteomes" id="UP001290455"/>
    </source>
</evidence>
<feature type="signal peptide" evidence="1">
    <location>
        <begin position="1"/>
        <end position="22"/>
    </location>
</feature>
<keyword evidence="1" id="KW-0732">Signal</keyword>
<proteinExistence type="predicted"/>
<organism evidence="2 3">
    <name type="scientific">Robertmurraya mangrovi</name>
    <dbReference type="NCBI Taxonomy" id="3098077"/>
    <lineage>
        <taxon>Bacteria</taxon>
        <taxon>Bacillati</taxon>
        <taxon>Bacillota</taxon>
        <taxon>Bacilli</taxon>
        <taxon>Bacillales</taxon>
        <taxon>Bacillaceae</taxon>
        <taxon>Robertmurraya</taxon>
    </lineage>
</organism>
<dbReference type="EMBL" id="JAXOFX010000004">
    <property type="protein sequence ID" value="MDZ5471866.1"/>
    <property type="molecule type" value="Genomic_DNA"/>
</dbReference>
<keyword evidence="3" id="KW-1185">Reference proteome</keyword>